<dbReference type="AlphaFoldDB" id="A0A9P6F571"/>
<accession>A0A9P6F571</accession>
<keyword evidence="3" id="KW-1185">Reference proteome</keyword>
<comment type="caution">
    <text evidence="2">The sequence shown here is derived from an EMBL/GenBank/DDBJ whole genome shotgun (WGS) entry which is preliminary data.</text>
</comment>
<name>A0A9P6F571_9FUNG</name>
<evidence type="ECO:0000313" key="2">
    <source>
        <dbReference type="EMBL" id="KAF9542684.1"/>
    </source>
</evidence>
<evidence type="ECO:0000256" key="1">
    <source>
        <dbReference type="SAM" id="MobiDB-lite"/>
    </source>
</evidence>
<protein>
    <submittedName>
        <fullName evidence="2">Uncharacterized protein</fullName>
    </submittedName>
</protein>
<dbReference type="Proteomes" id="UP000723463">
    <property type="component" value="Unassembled WGS sequence"/>
</dbReference>
<organism evidence="2 3">
    <name type="scientific">Mortierella hygrophila</name>
    <dbReference type="NCBI Taxonomy" id="979708"/>
    <lineage>
        <taxon>Eukaryota</taxon>
        <taxon>Fungi</taxon>
        <taxon>Fungi incertae sedis</taxon>
        <taxon>Mucoromycota</taxon>
        <taxon>Mortierellomycotina</taxon>
        <taxon>Mortierellomycetes</taxon>
        <taxon>Mortierellales</taxon>
        <taxon>Mortierellaceae</taxon>
        <taxon>Mortierella</taxon>
    </lineage>
</organism>
<proteinExistence type="predicted"/>
<evidence type="ECO:0000313" key="3">
    <source>
        <dbReference type="Proteomes" id="UP000723463"/>
    </source>
</evidence>
<dbReference type="EMBL" id="JAAAXW010000132">
    <property type="protein sequence ID" value="KAF9542684.1"/>
    <property type="molecule type" value="Genomic_DNA"/>
</dbReference>
<gene>
    <name evidence="2" type="ORF">EC957_001739</name>
</gene>
<reference evidence="2" key="1">
    <citation type="journal article" date="2020" name="Fungal Divers.">
        <title>Resolving the Mortierellaceae phylogeny through synthesis of multi-gene phylogenetics and phylogenomics.</title>
        <authorList>
            <person name="Vandepol N."/>
            <person name="Liber J."/>
            <person name="Desiro A."/>
            <person name="Na H."/>
            <person name="Kennedy M."/>
            <person name="Barry K."/>
            <person name="Grigoriev I.V."/>
            <person name="Miller A.N."/>
            <person name="O'Donnell K."/>
            <person name="Stajich J.E."/>
            <person name="Bonito G."/>
        </authorList>
    </citation>
    <scope>NUCLEOTIDE SEQUENCE</scope>
    <source>
        <strain evidence="2">NRRL 2591</strain>
    </source>
</reference>
<sequence>MAAPDDSFITNFRVHRALEAFTPQLKHLHLAPTVAEGRPDPPPQYTAAPSPSAPRQRVRASPRLTQATQKCLNRRRSALGEMLGEMNKFETAAAILTEGLRSTQKKWDLPLVEFLTTMAHRLENSIKLRKHTLTELRTRVAADLSQQPNGAIQFALMEQLKRDQKDLQRDIFEYFLAMEQEMTRMVPLGDGIRADVEGIAARYLAHMTHM</sequence>
<feature type="region of interest" description="Disordered" evidence="1">
    <location>
        <begin position="33"/>
        <end position="63"/>
    </location>
</feature>